<dbReference type="Gene3D" id="3.40.50.300">
    <property type="entry name" value="P-loop containing nucleotide triphosphate hydrolases"/>
    <property type="match status" value="2"/>
</dbReference>
<dbReference type="EMBL" id="FQZV01000021">
    <property type="protein sequence ID" value="SHJ33198.1"/>
    <property type="molecule type" value="Genomic_DNA"/>
</dbReference>
<evidence type="ECO:0000256" key="1">
    <source>
        <dbReference type="ARBA" id="ARBA00022741"/>
    </source>
</evidence>
<evidence type="ECO:0000313" key="9">
    <source>
        <dbReference type="EMBL" id="SHJ33198.1"/>
    </source>
</evidence>
<keyword evidence="2" id="KW-0378">Hydrolase</keyword>
<evidence type="ECO:0000259" key="6">
    <source>
        <dbReference type="PROSITE" id="PS51192"/>
    </source>
</evidence>
<evidence type="ECO:0000259" key="8">
    <source>
        <dbReference type="PROSITE" id="PS51195"/>
    </source>
</evidence>
<dbReference type="SUPFAM" id="SSF52540">
    <property type="entry name" value="P-loop containing nucleoside triphosphate hydrolases"/>
    <property type="match status" value="2"/>
</dbReference>
<dbReference type="Pfam" id="PF00270">
    <property type="entry name" value="DEAD"/>
    <property type="match status" value="1"/>
</dbReference>
<dbReference type="InterPro" id="IPR014001">
    <property type="entry name" value="Helicase_ATP-bd"/>
</dbReference>
<accession>A0A1M6IFI9</accession>
<dbReference type="CDD" id="cd18787">
    <property type="entry name" value="SF2_C_DEAD"/>
    <property type="match status" value="1"/>
</dbReference>
<feature type="short sequence motif" description="Q motif" evidence="5">
    <location>
        <begin position="3"/>
        <end position="31"/>
    </location>
</feature>
<evidence type="ECO:0000313" key="10">
    <source>
        <dbReference type="Proteomes" id="UP000184536"/>
    </source>
</evidence>
<feature type="domain" description="DEAD-box RNA helicase Q" evidence="8">
    <location>
        <begin position="3"/>
        <end position="31"/>
    </location>
</feature>
<dbReference type="InterPro" id="IPR050547">
    <property type="entry name" value="DEAD_box_RNA_helicases"/>
</dbReference>
<dbReference type="PROSITE" id="PS51195">
    <property type="entry name" value="Q_MOTIF"/>
    <property type="match status" value="1"/>
</dbReference>
<keyword evidence="10" id="KW-1185">Reference proteome</keyword>
<keyword evidence="3 9" id="KW-0347">Helicase</keyword>
<feature type="domain" description="Helicase ATP-binding" evidence="6">
    <location>
        <begin position="34"/>
        <end position="204"/>
    </location>
</feature>
<dbReference type="InterPro" id="IPR014014">
    <property type="entry name" value="RNA_helicase_DEAD_Q_motif"/>
</dbReference>
<dbReference type="GO" id="GO:0005840">
    <property type="term" value="C:ribosome"/>
    <property type="evidence" value="ECO:0007669"/>
    <property type="project" value="TreeGrafter"/>
</dbReference>
<evidence type="ECO:0000259" key="7">
    <source>
        <dbReference type="PROSITE" id="PS51194"/>
    </source>
</evidence>
<dbReference type="PROSITE" id="PS51194">
    <property type="entry name" value="HELICASE_CTER"/>
    <property type="match status" value="1"/>
</dbReference>
<dbReference type="GO" id="GO:0016787">
    <property type="term" value="F:hydrolase activity"/>
    <property type="evidence" value="ECO:0007669"/>
    <property type="project" value="UniProtKB-KW"/>
</dbReference>
<dbReference type="InterPro" id="IPR027417">
    <property type="entry name" value="P-loop_NTPase"/>
</dbReference>
<dbReference type="GO" id="GO:0033592">
    <property type="term" value="F:RNA strand annealing activity"/>
    <property type="evidence" value="ECO:0007669"/>
    <property type="project" value="TreeGrafter"/>
</dbReference>
<dbReference type="InterPro" id="IPR044742">
    <property type="entry name" value="DEAD/DEAH_RhlB"/>
</dbReference>
<name>A0A1M6IFI9_9FIRM</name>
<dbReference type="GO" id="GO:0009409">
    <property type="term" value="P:response to cold"/>
    <property type="evidence" value="ECO:0007669"/>
    <property type="project" value="TreeGrafter"/>
</dbReference>
<dbReference type="AlphaFoldDB" id="A0A1M6IFI9"/>
<dbReference type="STRING" id="1121919.SAMN02745975_01830"/>
<feature type="domain" description="Helicase C-terminal" evidence="7">
    <location>
        <begin position="231"/>
        <end position="375"/>
    </location>
</feature>
<sequence>MKNNFESFQLNSFILDNLSKEGICKPTEIQNEAIPLIMQGKDVVGKAKTGTGKTFAYLLPMIHKIDPQKRELQMLVLAPSRELSLQIQREAKRIIQGTEILVDTILEGMDINRQLDKLKQKPQLIIATPGRLMHIIGLNKIKMHGVRGIAFDEVDQILEQGLREKVMAIVKTTLKDRQLLSFSATLSEEAKEILLQLMQEPEFIHLDHAKPVPAEIEHQYIISKSPTKMETLEELLQVLKPQKSLVFINKNENVDRFVKELKSMGFSVGGIQTRTKNQDRQHLLSTFNNGKLKILVTTDLFTRGMDFQNVTHIFNMDLPLNKVDYLHRAGRTGRMHREGSVMNIVRDREKFVLYKMMKQLNIEVVPVDIIGGKVIPVKAIIQRNRRRGQQQKNSPL</sequence>
<dbReference type="SMART" id="SM00490">
    <property type="entry name" value="HELICc"/>
    <property type="match status" value="1"/>
</dbReference>
<dbReference type="GO" id="GO:0005524">
    <property type="term" value="F:ATP binding"/>
    <property type="evidence" value="ECO:0007669"/>
    <property type="project" value="UniProtKB-KW"/>
</dbReference>
<dbReference type="CDD" id="cd00268">
    <property type="entry name" value="DEADc"/>
    <property type="match status" value="1"/>
</dbReference>
<dbReference type="PANTHER" id="PTHR47963:SF7">
    <property type="entry name" value="ATP-DEPENDENT RNA HELICASE YFML-RELATED"/>
    <property type="match status" value="1"/>
</dbReference>
<dbReference type="RefSeq" id="WP_110940982.1">
    <property type="nucleotide sequence ID" value="NZ_FQZV01000021.1"/>
</dbReference>
<dbReference type="InterPro" id="IPR011545">
    <property type="entry name" value="DEAD/DEAH_box_helicase_dom"/>
</dbReference>
<dbReference type="Pfam" id="PF00271">
    <property type="entry name" value="Helicase_C"/>
    <property type="match status" value="1"/>
</dbReference>
<dbReference type="InterPro" id="IPR001650">
    <property type="entry name" value="Helicase_C-like"/>
</dbReference>
<keyword evidence="1" id="KW-0547">Nucleotide-binding</keyword>
<dbReference type="GO" id="GO:0003724">
    <property type="term" value="F:RNA helicase activity"/>
    <property type="evidence" value="ECO:0007669"/>
    <property type="project" value="InterPro"/>
</dbReference>
<evidence type="ECO:0000256" key="2">
    <source>
        <dbReference type="ARBA" id="ARBA00022801"/>
    </source>
</evidence>
<dbReference type="GO" id="GO:0005829">
    <property type="term" value="C:cytosol"/>
    <property type="evidence" value="ECO:0007669"/>
    <property type="project" value="TreeGrafter"/>
</dbReference>
<dbReference type="OrthoDB" id="9805696at2"/>
<evidence type="ECO:0000256" key="4">
    <source>
        <dbReference type="ARBA" id="ARBA00022840"/>
    </source>
</evidence>
<organism evidence="9 10">
    <name type="scientific">Geosporobacter subterraneus DSM 17957</name>
    <dbReference type="NCBI Taxonomy" id="1121919"/>
    <lineage>
        <taxon>Bacteria</taxon>
        <taxon>Bacillati</taxon>
        <taxon>Bacillota</taxon>
        <taxon>Clostridia</taxon>
        <taxon>Peptostreptococcales</taxon>
        <taxon>Thermotaleaceae</taxon>
        <taxon>Geosporobacter</taxon>
    </lineage>
</organism>
<reference evidence="10" key="1">
    <citation type="submission" date="2016-11" db="EMBL/GenBank/DDBJ databases">
        <authorList>
            <person name="Varghese N."/>
            <person name="Submissions S."/>
        </authorList>
    </citation>
    <scope>NUCLEOTIDE SEQUENCE [LARGE SCALE GENOMIC DNA]</scope>
    <source>
        <strain evidence="10">DSM 17957</strain>
    </source>
</reference>
<gene>
    <name evidence="9" type="ORF">SAMN02745975_01830</name>
</gene>
<dbReference type="SMART" id="SM00487">
    <property type="entry name" value="DEXDc"/>
    <property type="match status" value="1"/>
</dbReference>
<protein>
    <submittedName>
        <fullName evidence="9">Superfamily II DNA and RNA helicase</fullName>
    </submittedName>
</protein>
<evidence type="ECO:0000256" key="3">
    <source>
        <dbReference type="ARBA" id="ARBA00022806"/>
    </source>
</evidence>
<dbReference type="PANTHER" id="PTHR47963">
    <property type="entry name" value="DEAD-BOX ATP-DEPENDENT RNA HELICASE 47, MITOCHONDRIAL"/>
    <property type="match status" value="1"/>
</dbReference>
<dbReference type="PROSITE" id="PS51192">
    <property type="entry name" value="HELICASE_ATP_BIND_1"/>
    <property type="match status" value="1"/>
</dbReference>
<evidence type="ECO:0000256" key="5">
    <source>
        <dbReference type="PROSITE-ProRule" id="PRU00552"/>
    </source>
</evidence>
<proteinExistence type="predicted"/>
<keyword evidence="4" id="KW-0067">ATP-binding</keyword>
<dbReference type="Proteomes" id="UP000184536">
    <property type="component" value="Unassembled WGS sequence"/>
</dbReference>